<dbReference type="SMART" id="SM00225">
    <property type="entry name" value="BTB"/>
    <property type="match status" value="1"/>
</dbReference>
<dbReference type="PROSITE" id="PS50097">
    <property type="entry name" value="BTB"/>
    <property type="match status" value="1"/>
</dbReference>
<comment type="pathway">
    <text evidence="1">Protein modification; protein ubiquitination.</text>
</comment>
<dbReference type="OrthoDB" id="6359816at2759"/>
<dbReference type="Pfam" id="PF00651">
    <property type="entry name" value="BTB"/>
    <property type="match status" value="1"/>
</dbReference>
<evidence type="ECO:0000259" key="3">
    <source>
        <dbReference type="PROSITE" id="PS50097"/>
    </source>
</evidence>
<dbReference type="InterPro" id="IPR044714">
    <property type="entry name" value="AtSIBP1-like"/>
</dbReference>
<keyword evidence="2" id="KW-0812">Transmembrane</keyword>
<gene>
    <name evidence="4" type="ORF">CTI12_AA269760</name>
</gene>
<name>A0A2U1NFJ5_ARTAN</name>
<evidence type="ECO:0000256" key="2">
    <source>
        <dbReference type="SAM" id="Phobius"/>
    </source>
</evidence>
<protein>
    <submittedName>
        <fullName evidence="4">BTB/POZ domain-containing protein</fullName>
    </submittedName>
</protein>
<dbReference type="PANTHER" id="PTHR46672:SF4">
    <property type="entry name" value="OS08G0495500 PROTEIN"/>
    <property type="match status" value="1"/>
</dbReference>
<keyword evidence="5" id="KW-1185">Reference proteome</keyword>
<evidence type="ECO:0000256" key="1">
    <source>
        <dbReference type="ARBA" id="ARBA00004906"/>
    </source>
</evidence>
<reference evidence="4 5" key="1">
    <citation type="journal article" date="2018" name="Mol. Plant">
        <title>The genome of Artemisia annua provides insight into the evolution of Asteraceae family and artemisinin biosynthesis.</title>
        <authorList>
            <person name="Shen Q."/>
            <person name="Zhang L."/>
            <person name="Liao Z."/>
            <person name="Wang S."/>
            <person name="Yan T."/>
            <person name="Shi P."/>
            <person name="Liu M."/>
            <person name="Fu X."/>
            <person name="Pan Q."/>
            <person name="Wang Y."/>
            <person name="Lv Z."/>
            <person name="Lu X."/>
            <person name="Zhang F."/>
            <person name="Jiang W."/>
            <person name="Ma Y."/>
            <person name="Chen M."/>
            <person name="Hao X."/>
            <person name="Li L."/>
            <person name="Tang Y."/>
            <person name="Lv G."/>
            <person name="Zhou Y."/>
            <person name="Sun X."/>
            <person name="Brodelius P.E."/>
            <person name="Rose J.K.C."/>
            <person name="Tang K."/>
        </authorList>
    </citation>
    <scope>NUCLEOTIDE SEQUENCE [LARGE SCALE GENOMIC DNA]</scope>
    <source>
        <strain evidence="5">cv. Huhao1</strain>
        <tissue evidence="4">Leaf</tissue>
    </source>
</reference>
<dbReference type="AlphaFoldDB" id="A0A2U1NFJ5"/>
<accession>A0A2U1NFJ5</accession>
<dbReference type="CDD" id="cd18186">
    <property type="entry name" value="BTB_POZ_ZBTB_KLHL-like"/>
    <property type="match status" value="1"/>
</dbReference>
<sequence length="383" mass="43647">MTERLETTSRLVQWRIDDPRIHYAMKSQSFKIGHWEWNFELGNLRLIPKPCEHGPPIASFNIRLVSLVGGRKVLAHTVVRDEELKWSEGFLWTINYVDLTSVFIIEVEFFDLKTASPKVLIEFDGCLKNQGQLMIVNRGCNKDKDRCDSESESKIGVHRCDENVTASSSLGRMLLESIHTDITIWASDGSIGAHRAVLAARSPVFDRMFIHDLKEKDSSSINIPDMSIVVCQAFLNYLYSNNIQYQEFLTLRLDLLKAADKYDVTDLKDVCHESLIDDIDSGNVLERLQTAFVYRLTRLKACCIEYLVKFGKIFDIKEEFNAFIQSADRELVKMQSNSACCFIETKHSSYGYICFAALVNLIGSIYGTAFHSGVPLHLISVYL</sequence>
<keyword evidence="2" id="KW-1133">Transmembrane helix</keyword>
<proteinExistence type="predicted"/>
<dbReference type="Proteomes" id="UP000245207">
    <property type="component" value="Unassembled WGS sequence"/>
</dbReference>
<evidence type="ECO:0000313" key="4">
    <source>
        <dbReference type="EMBL" id="PWA72289.1"/>
    </source>
</evidence>
<keyword evidence="2" id="KW-0472">Membrane</keyword>
<dbReference type="SUPFAM" id="SSF54695">
    <property type="entry name" value="POZ domain"/>
    <property type="match status" value="1"/>
</dbReference>
<evidence type="ECO:0000313" key="5">
    <source>
        <dbReference type="Proteomes" id="UP000245207"/>
    </source>
</evidence>
<feature type="domain" description="BTB" evidence="3">
    <location>
        <begin position="180"/>
        <end position="247"/>
    </location>
</feature>
<dbReference type="STRING" id="35608.A0A2U1NFJ5"/>
<dbReference type="EMBL" id="PKPP01002924">
    <property type="protein sequence ID" value="PWA72289.1"/>
    <property type="molecule type" value="Genomic_DNA"/>
</dbReference>
<feature type="transmembrane region" description="Helical" evidence="2">
    <location>
        <begin position="350"/>
        <end position="370"/>
    </location>
</feature>
<dbReference type="PANTHER" id="PTHR46672">
    <property type="entry name" value="OS08G0495500 PROTEIN-RELATED"/>
    <property type="match status" value="1"/>
</dbReference>
<dbReference type="InterPro" id="IPR000210">
    <property type="entry name" value="BTB/POZ_dom"/>
</dbReference>
<dbReference type="Gene3D" id="3.30.710.10">
    <property type="entry name" value="Potassium Channel Kv1.1, Chain A"/>
    <property type="match status" value="1"/>
</dbReference>
<comment type="caution">
    <text evidence="4">The sequence shown here is derived from an EMBL/GenBank/DDBJ whole genome shotgun (WGS) entry which is preliminary data.</text>
</comment>
<dbReference type="InterPro" id="IPR011333">
    <property type="entry name" value="SKP1/BTB/POZ_sf"/>
</dbReference>
<organism evidence="4 5">
    <name type="scientific">Artemisia annua</name>
    <name type="common">Sweet wormwood</name>
    <dbReference type="NCBI Taxonomy" id="35608"/>
    <lineage>
        <taxon>Eukaryota</taxon>
        <taxon>Viridiplantae</taxon>
        <taxon>Streptophyta</taxon>
        <taxon>Embryophyta</taxon>
        <taxon>Tracheophyta</taxon>
        <taxon>Spermatophyta</taxon>
        <taxon>Magnoliopsida</taxon>
        <taxon>eudicotyledons</taxon>
        <taxon>Gunneridae</taxon>
        <taxon>Pentapetalae</taxon>
        <taxon>asterids</taxon>
        <taxon>campanulids</taxon>
        <taxon>Asterales</taxon>
        <taxon>Asteraceae</taxon>
        <taxon>Asteroideae</taxon>
        <taxon>Anthemideae</taxon>
        <taxon>Artemisiinae</taxon>
        <taxon>Artemisia</taxon>
    </lineage>
</organism>